<dbReference type="PROSITE" id="PS51318">
    <property type="entry name" value="TAT"/>
    <property type="match status" value="1"/>
</dbReference>
<sequence>MSSPQMNRRTALGLMAGASTAAFVTTPTLAQSTGGIAIATAYLTQAWTGPYGGVPAFDKVKIADFEPATLTAMDAMRAEIRAITDNPAQPTFQNVIEAYETSGAAYDRVGAVYNVWDSNLSTGGFPDVSARLSPVKAAFGDEITQNADLFQRIEAVYNQRDSLKLNPQQDRLLWKKYNNFVRAGAKLSDAQKKEVADINQQLATLFNRFSNNLKHDEAQATFITRDDLDGLPEPFIAALASKAKELGKDGMYAVQNTRSAMEPFTTYSTRRDLREKVWRAYIMRGDNNDQWDNKQIGSQILKLRAKRAKLYGYPTHAHWRLEVAMAKTPDNAMNLMEAVWGPAVNRVHEEVADMQKIADAEGANITIAAWDYRFYAEKVKKAKYDLDESEVKPYLQLDKIQDAMFWAANKMYGFEFIQVKDVPVFQPDVTTYKVMRAGKQVGVWYYDPYAREGKSSGAWETEYQGQSYMLDHICICSNNCNFIKAEPGKPILISWDDAETMFHEFGHAIHALSSNAWYPSQGGTNTATDFVEFPSQLNEHWLPLPVVLNQFAIHYETGKPMPAELQEKLVKSSKFNQGFATVEYLACALIDMKYHLAGETDIDIVAFEKTELAKLNMPKEIVMRHRPTQFAHIFADDGYSAGYYSYLWSDALVADAYEKFMKEGGPFDGPTAKNYFDNILSVGDTIPQDVAFRNFLGRDVNRDALMRLRGFA</sequence>
<dbReference type="GO" id="GO:0004180">
    <property type="term" value="F:carboxypeptidase activity"/>
    <property type="evidence" value="ECO:0007669"/>
    <property type="project" value="TreeGrafter"/>
</dbReference>
<keyword evidence="2 7" id="KW-0645">Protease</keyword>
<keyword evidence="5 7" id="KW-0862">Zinc</keyword>
<evidence type="ECO:0000256" key="8">
    <source>
        <dbReference type="SAM" id="SignalP"/>
    </source>
</evidence>
<dbReference type="PANTHER" id="PTHR43660:SF1">
    <property type="entry name" value="DIPEPTIDYL CARBOXYPEPTIDASE"/>
    <property type="match status" value="1"/>
</dbReference>
<evidence type="ECO:0000256" key="2">
    <source>
        <dbReference type="ARBA" id="ARBA00022670"/>
    </source>
</evidence>
<evidence type="ECO:0000313" key="10">
    <source>
        <dbReference type="EMBL" id="SCW76213.1"/>
    </source>
</evidence>
<dbReference type="PANTHER" id="PTHR43660">
    <property type="entry name" value="DIPEPTIDYL CARBOXYPEPTIDASE"/>
    <property type="match status" value="1"/>
</dbReference>
<dbReference type="GO" id="GO:0004222">
    <property type="term" value="F:metalloendopeptidase activity"/>
    <property type="evidence" value="ECO:0007669"/>
    <property type="project" value="InterPro"/>
</dbReference>
<evidence type="ECO:0000256" key="7">
    <source>
        <dbReference type="RuleBase" id="RU003435"/>
    </source>
</evidence>
<feature type="domain" description="Peptidase M3A/M3B catalytic" evidence="9">
    <location>
        <begin position="266"/>
        <end position="707"/>
    </location>
</feature>
<name>A0A1G4T491_9CAUL</name>
<dbReference type="Gene3D" id="1.10.1370.10">
    <property type="entry name" value="Neurolysin, domain 3"/>
    <property type="match status" value="1"/>
</dbReference>
<dbReference type="Gene3D" id="3.40.390.10">
    <property type="entry name" value="Collagenase (Catalytic Domain)"/>
    <property type="match status" value="1"/>
</dbReference>
<evidence type="ECO:0000256" key="6">
    <source>
        <dbReference type="ARBA" id="ARBA00023049"/>
    </source>
</evidence>
<keyword evidence="3 7" id="KW-0479">Metal-binding</keyword>
<dbReference type="InterPro" id="IPR045090">
    <property type="entry name" value="Pept_M3A_M3B"/>
</dbReference>
<evidence type="ECO:0000256" key="3">
    <source>
        <dbReference type="ARBA" id="ARBA00022723"/>
    </source>
</evidence>
<keyword evidence="6 7" id="KW-0482">Metalloprotease</keyword>
<dbReference type="InterPro" id="IPR024079">
    <property type="entry name" value="MetalloPept_cat_dom_sf"/>
</dbReference>
<dbReference type="InterPro" id="IPR006311">
    <property type="entry name" value="TAT_signal"/>
</dbReference>
<keyword evidence="4 7" id="KW-0378">Hydrolase</keyword>
<evidence type="ECO:0000256" key="4">
    <source>
        <dbReference type="ARBA" id="ARBA00022801"/>
    </source>
</evidence>
<reference evidence="11" key="1">
    <citation type="submission" date="2016-10" db="EMBL/GenBank/DDBJ databases">
        <authorList>
            <person name="Varghese N."/>
            <person name="Submissions S."/>
        </authorList>
    </citation>
    <scope>NUCLEOTIDE SEQUENCE [LARGE SCALE GENOMIC DNA]</scope>
    <source>
        <strain evidence="11">CGMCC 1.3431</strain>
    </source>
</reference>
<evidence type="ECO:0000259" key="9">
    <source>
        <dbReference type="Pfam" id="PF01432"/>
    </source>
</evidence>
<dbReference type="Pfam" id="PF01432">
    <property type="entry name" value="Peptidase_M3"/>
    <property type="match status" value="1"/>
</dbReference>
<proteinExistence type="inferred from homology"/>
<keyword evidence="11" id="KW-1185">Reference proteome</keyword>
<feature type="chain" id="PRO_5011654370" evidence="8">
    <location>
        <begin position="31"/>
        <end position="712"/>
    </location>
</feature>
<dbReference type="GO" id="GO:0006508">
    <property type="term" value="P:proteolysis"/>
    <property type="evidence" value="ECO:0007669"/>
    <property type="project" value="UniProtKB-KW"/>
</dbReference>
<evidence type="ECO:0000256" key="5">
    <source>
        <dbReference type="ARBA" id="ARBA00022833"/>
    </source>
</evidence>
<dbReference type="InterPro" id="IPR034005">
    <property type="entry name" value="M3A_DCP"/>
</dbReference>
<organism evidence="10 11">
    <name type="scientific">Asticcacaulis taihuensis</name>
    <dbReference type="NCBI Taxonomy" id="260084"/>
    <lineage>
        <taxon>Bacteria</taxon>
        <taxon>Pseudomonadati</taxon>
        <taxon>Pseudomonadota</taxon>
        <taxon>Alphaproteobacteria</taxon>
        <taxon>Caulobacterales</taxon>
        <taxon>Caulobacteraceae</taxon>
        <taxon>Asticcacaulis</taxon>
    </lineage>
</organism>
<comment type="cofactor">
    <cofactor evidence="7">
        <name>Zn(2+)</name>
        <dbReference type="ChEBI" id="CHEBI:29105"/>
    </cofactor>
    <text evidence="7">Binds 1 zinc ion.</text>
</comment>
<evidence type="ECO:0000313" key="11">
    <source>
        <dbReference type="Proteomes" id="UP000199150"/>
    </source>
</evidence>
<dbReference type="SUPFAM" id="SSF55486">
    <property type="entry name" value="Metalloproteases ('zincins'), catalytic domain"/>
    <property type="match status" value="1"/>
</dbReference>
<dbReference type="Proteomes" id="UP000199150">
    <property type="component" value="Unassembled WGS sequence"/>
</dbReference>
<keyword evidence="8" id="KW-0732">Signal</keyword>
<feature type="signal peptide" evidence="8">
    <location>
        <begin position="1"/>
        <end position="30"/>
    </location>
</feature>
<gene>
    <name evidence="10" type="ORF">SAMN02927928_3250</name>
</gene>
<accession>A0A1G4T491</accession>
<dbReference type="AlphaFoldDB" id="A0A1G4T491"/>
<comment type="similarity">
    <text evidence="1 7">Belongs to the peptidase M3 family.</text>
</comment>
<dbReference type="GO" id="GO:0005829">
    <property type="term" value="C:cytosol"/>
    <property type="evidence" value="ECO:0007669"/>
    <property type="project" value="TreeGrafter"/>
</dbReference>
<dbReference type="InterPro" id="IPR024077">
    <property type="entry name" value="Neurolysin/TOP_dom2"/>
</dbReference>
<dbReference type="InterPro" id="IPR001567">
    <property type="entry name" value="Pept_M3A_M3B_dom"/>
</dbReference>
<dbReference type="GO" id="GO:0046872">
    <property type="term" value="F:metal ion binding"/>
    <property type="evidence" value="ECO:0007669"/>
    <property type="project" value="UniProtKB-UniRule"/>
</dbReference>
<evidence type="ECO:0000256" key="1">
    <source>
        <dbReference type="ARBA" id="ARBA00006040"/>
    </source>
</evidence>
<dbReference type="EMBL" id="FMTS01000006">
    <property type="protein sequence ID" value="SCW76213.1"/>
    <property type="molecule type" value="Genomic_DNA"/>
</dbReference>
<protein>
    <submittedName>
        <fullName evidence="10">Peptidyl-dipeptidase Dcp</fullName>
    </submittedName>
</protein>
<dbReference type="CDD" id="cd06456">
    <property type="entry name" value="M3A_DCP"/>
    <property type="match status" value="1"/>
</dbReference>